<dbReference type="InterPro" id="IPR003607">
    <property type="entry name" value="HD/PDEase_dom"/>
</dbReference>
<evidence type="ECO:0000313" key="2">
    <source>
        <dbReference type="EMBL" id="MBN1573751.1"/>
    </source>
</evidence>
<accession>A0A9D8PN67</accession>
<proteinExistence type="predicted"/>
<dbReference type="CDD" id="cd00077">
    <property type="entry name" value="HDc"/>
    <property type="match status" value="1"/>
</dbReference>
<dbReference type="AlphaFoldDB" id="A0A9D8PN67"/>
<evidence type="ECO:0000313" key="3">
    <source>
        <dbReference type="Proteomes" id="UP000809273"/>
    </source>
</evidence>
<reference evidence="2" key="2">
    <citation type="submission" date="2021-01" db="EMBL/GenBank/DDBJ databases">
        <authorList>
            <person name="Hahn C.R."/>
            <person name="Youssef N.H."/>
            <person name="Elshahed M."/>
        </authorList>
    </citation>
    <scope>NUCLEOTIDE SEQUENCE</scope>
    <source>
        <strain evidence="2">Zod_Metabat.24</strain>
    </source>
</reference>
<dbReference type="InterPro" id="IPR006675">
    <property type="entry name" value="HDIG_dom"/>
</dbReference>
<sequence>MAVIGISREDALDLVKSRLENEALVKHCLATEAIMRALAEKMGADPDTWGIAGLLHDLDYNETKETPERHTLITEEILAEKGVSPEIIDAIKSHNAEMLGISRSTDFHFAITCAENITGLIVATALVMPDKKIASVKTKSVTKRMKEKHFARSVSREGIMFCEEINIPLPEFVEISLSAMGGISDDLGL</sequence>
<dbReference type="NCBIfam" id="TIGR00277">
    <property type="entry name" value="HDIG"/>
    <property type="match status" value="1"/>
</dbReference>
<dbReference type="EMBL" id="JAFGIX010000054">
    <property type="protein sequence ID" value="MBN1573751.1"/>
    <property type="molecule type" value="Genomic_DNA"/>
</dbReference>
<dbReference type="Proteomes" id="UP000809273">
    <property type="component" value="Unassembled WGS sequence"/>
</dbReference>
<gene>
    <name evidence="2" type="ORF">JW984_11200</name>
</gene>
<feature type="domain" description="HD" evidence="1">
    <location>
        <begin position="25"/>
        <end position="99"/>
    </location>
</feature>
<dbReference type="Gene3D" id="1.10.3210.10">
    <property type="entry name" value="Hypothetical protein af1432"/>
    <property type="match status" value="1"/>
</dbReference>
<name>A0A9D8PN67_9DELT</name>
<dbReference type="Pfam" id="PF01966">
    <property type="entry name" value="HD"/>
    <property type="match status" value="1"/>
</dbReference>
<evidence type="ECO:0000259" key="1">
    <source>
        <dbReference type="Pfam" id="PF01966"/>
    </source>
</evidence>
<dbReference type="PANTHER" id="PTHR38659">
    <property type="entry name" value="METAL-DEPENDENT PHOSPHOHYDROLASE"/>
    <property type="match status" value="1"/>
</dbReference>
<reference evidence="2" key="1">
    <citation type="journal article" date="2021" name="Environ. Microbiol.">
        <title>Genomic characterization of three novel Desulfobacterota classes expand the metabolic and phylogenetic diversity of the phylum.</title>
        <authorList>
            <person name="Murphy C.L."/>
            <person name="Biggerstaff J."/>
            <person name="Eichhorn A."/>
            <person name="Ewing E."/>
            <person name="Shahan R."/>
            <person name="Soriano D."/>
            <person name="Stewart S."/>
            <person name="VanMol K."/>
            <person name="Walker R."/>
            <person name="Walters P."/>
            <person name="Elshahed M.S."/>
            <person name="Youssef N.H."/>
        </authorList>
    </citation>
    <scope>NUCLEOTIDE SEQUENCE</scope>
    <source>
        <strain evidence="2">Zod_Metabat.24</strain>
    </source>
</reference>
<dbReference type="PANTHER" id="PTHR38659:SF1">
    <property type="entry name" value="METAL DEPENDENT PHOSPHOHYDROLASE"/>
    <property type="match status" value="1"/>
</dbReference>
<organism evidence="2 3">
    <name type="scientific">Candidatus Zymogenus saltonus</name>
    <dbReference type="NCBI Taxonomy" id="2844893"/>
    <lineage>
        <taxon>Bacteria</taxon>
        <taxon>Deltaproteobacteria</taxon>
        <taxon>Candidatus Zymogenia</taxon>
        <taxon>Candidatus Zymogeniales</taxon>
        <taxon>Candidatus Zymogenaceae</taxon>
        <taxon>Candidatus Zymogenus</taxon>
    </lineage>
</organism>
<protein>
    <submittedName>
        <fullName evidence="2">HDIG domain-containing protein</fullName>
    </submittedName>
</protein>
<comment type="caution">
    <text evidence="2">The sequence shown here is derived from an EMBL/GenBank/DDBJ whole genome shotgun (WGS) entry which is preliminary data.</text>
</comment>
<dbReference type="InterPro" id="IPR006674">
    <property type="entry name" value="HD_domain"/>
</dbReference>
<dbReference type="SUPFAM" id="SSF109604">
    <property type="entry name" value="HD-domain/PDEase-like"/>
    <property type="match status" value="1"/>
</dbReference>